<gene>
    <name evidence="1" type="ORF">PIB30_085840</name>
</gene>
<comment type="caution">
    <text evidence="1">The sequence shown here is derived from an EMBL/GenBank/DDBJ whole genome shotgun (WGS) entry which is preliminary data.</text>
</comment>
<accession>A0ABU6ZRJ6</accession>
<evidence type="ECO:0000313" key="2">
    <source>
        <dbReference type="Proteomes" id="UP001341840"/>
    </source>
</evidence>
<evidence type="ECO:0000313" key="1">
    <source>
        <dbReference type="EMBL" id="MED6224615.1"/>
    </source>
</evidence>
<dbReference type="Proteomes" id="UP001341840">
    <property type="component" value="Unassembled WGS sequence"/>
</dbReference>
<keyword evidence="2" id="KW-1185">Reference proteome</keyword>
<sequence length="106" mass="12443">MGLHAIQLWSKFFNKDFKYSIINFYRDPFIDHLPPVTFIWILLVVYDLDSAPLSSYFIGFPHSFAIALKFSGHHMHTGMPVISIQTLREWHQNISQCGSKFIKNRQ</sequence>
<reference evidence="1 2" key="1">
    <citation type="journal article" date="2023" name="Plants (Basel)">
        <title>Bridging the Gap: Combining Genomics and Transcriptomics Approaches to Understand Stylosanthes scabra, an Orphan Legume from the Brazilian Caatinga.</title>
        <authorList>
            <person name="Ferreira-Neto J.R.C."/>
            <person name="da Silva M.D."/>
            <person name="Binneck E."/>
            <person name="de Melo N.F."/>
            <person name="da Silva R.H."/>
            <person name="de Melo A.L.T.M."/>
            <person name="Pandolfi V."/>
            <person name="Bustamante F.O."/>
            <person name="Brasileiro-Vidal A.C."/>
            <person name="Benko-Iseppon A.M."/>
        </authorList>
    </citation>
    <scope>NUCLEOTIDE SEQUENCE [LARGE SCALE GENOMIC DNA]</scope>
    <source>
        <tissue evidence="1">Leaves</tissue>
    </source>
</reference>
<dbReference type="EMBL" id="JASCZI010273307">
    <property type="protein sequence ID" value="MED6224615.1"/>
    <property type="molecule type" value="Genomic_DNA"/>
</dbReference>
<protein>
    <submittedName>
        <fullName evidence="1">Uncharacterized protein</fullName>
    </submittedName>
</protein>
<proteinExistence type="predicted"/>
<organism evidence="1 2">
    <name type="scientific">Stylosanthes scabra</name>
    <dbReference type="NCBI Taxonomy" id="79078"/>
    <lineage>
        <taxon>Eukaryota</taxon>
        <taxon>Viridiplantae</taxon>
        <taxon>Streptophyta</taxon>
        <taxon>Embryophyta</taxon>
        <taxon>Tracheophyta</taxon>
        <taxon>Spermatophyta</taxon>
        <taxon>Magnoliopsida</taxon>
        <taxon>eudicotyledons</taxon>
        <taxon>Gunneridae</taxon>
        <taxon>Pentapetalae</taxon>
        <taxon>rosids</taxon>
        <taxon>fabids</taxon>
        <taxon>Fabales</taxon>
        <taxon>Fabaceae</taxon>
        <taxon>Papilionoideae</taxon>
        <taxon>50 kb inversion clade</taxon>
        <taxon>dalbergioids sensu lato</taxon>
        <taxon>Dalbergieae</taxon>
        <taxon>Pterocarpus clade</taxon>
        <taxon>Stylosanthes</taxon>
    </lineage>
</organism>
<name>A0ABU6ZRJ6_9FABA</name>